<dbReference type="EMBL" id="CP001874">
    <property type="protein sequence ID" value="ADG89835.1"/>
    <property type="molecule type" value="Genomic_DNA"/>
</dbReference>
<dbReference type="AlphaFoldDB" id="D6Y899"/>
<dbReference type="GO" id="GO:0008146">
    <property type="term" value="F:sulfotransferase activity"/>
    <property type="evidence" value="ECO:0007669"/>
    <property type="project" value="InterPro"/>
</dbReference>
<evidence type="ECO:0000259" key="3">
    <source>
        <dbReference type="Pfam" id="PF00685"/>
    </source>
</evidence>
<dbReference type="InterPro" id="IPR000863">
    <property type="entry name" value="Sulfotransferase_dom"/>
</dbReference>
<accession>D6Y899</accession>
<dbReference type="PANTHER" id="PTHR10605:SF56">
    <property type="entry name" value="BIFUNCTIONAL HEPARAN SULFATE N-DEACETYLASE_N-SULFOTRANSFERASE"/>
    <property type="match status" value="1"/>
</dbReference>
<keyword evidence="5" id="KW-1185">Reference proteome</keyword>
<dbReference type="HOGENOM" id="CLU_017703_1_2_11"/>
<evidence type="ECO:0000256" key="2">
    <source>
        <dbReference type="ARBA" id="ARBA00023180"/>
    </source>
</evidence>
<gene>
    <name evidence="4" type="ordered locus">Tbis_3141</name>
</gene>
<dbReference type="Gene3D" id="3.40.50.300">
    <property type="entry name" value="P-loop containing nucleotide triphosphate hydrolases"/>
    <property type="match status" value="1"/>
</dbReference>
<sequence length="284" mass="32467">MKATLLRSVHAVSHTTVRLTGAARLLPSFLIVGAQRCGTASLARALARHPLILPPASGLGVHYFDAAYHRSLSWYRAHFPLKATAVALARRYGRRPQAFECSPCYLFHPLAPARIAWNLPEVKLIVMVRDPVERAYSAYAHERALGYEPEPSFERALELEPERLAGEAERLCADPYYVSHAHRHHAYLARGRYAEQLSRLEMLFGRRRILVLDAGDYFREPEPVYRRVLEFLGLPVMAVPRFEVVGARPRPAMPESVRHRLREYFAPWDAMLVPWLGAEPSWRR</sequence>
<evidence type="ECO:0000313" key="5">
    <source>
        <dbReference type="Proteomes" id="UP000006640"/>
    </source>
</evidence>
<proteinExistence type="predicted"/>
<organism evidence="4 5">
    <name type="scientific">Thermobispora bispora (strain ATCC 19993 / DSM 43833 / CBS 139.67 / JCM 10125 / KCTC 9307 / NBRC 14880 / R51)</name>
    <dbReference type="NCBI Taxonomy" id="469371"/>
    <lineage>
        <taxon>Bacteria</taxon>
        <taxon>Bacillati</taxon>
        <taxon>Actinomycetota</taxon>
        <taxon>Actinomycetes</taxon>
        <taxon>Streptosporangiales</taxon>
        <taxon>Streptosporangiaceae</taxon>
        <taxon>Thermobispora</taxon>
    </lineage>
</organism>
<name>D6Y899_THEBD</name>
<dbReference type="SUPFAM" id="SSF52540">
    <property type="entry name" value="P-loop containing nucleoside triphosphate hydrolases"/>
    <property type="match status" value="1"/>
</dbReference>
<keyword evidence="2" id="KW-0325">Glycoprotein</keyword>
<dbReference type="Proteomes" id="UP000006640">
    <property type="component" value="Chromosome"/>
</dbReference>
<dbReference type="KEGG" id="tbi:Tbis_3141"/>
<evidence type="ECO:0000313" key="4">
    <source>
        <dbReference type="EMBL" id="ADG89835.1"/>
    </source>
</evidence>
<dbReference type="OrthoDB" id="4508169at2"/>
<protein>
    <submittedName>
        <fullName evidence="4">Sulfotransferase</fullName>
    </submittedName>
</protein>
<dbReference type="STRING" id="469371.Tbis_3141"/>
<keyword evidence="1 4" id="KW-0808">Transferase</keyword>
<dbReference type="eggNOG" id="COG1134">
    <property type="taxonomic scope" value="Bacteria"/>
</dbReference>
<evidence type="ECO:0000256" key="1">
    <source>
        <dbReference type="ARBA" id="ARBA00022679"/>
    </source>
</evidence>
<reference evidence="4 5" key="1">
    <citation type="submission" date="2010-01" db="EMBL/GenBank/DDBJ databases">
        <title>The complete genome of Thermobispora bispora DSM 43833.</title>
        <authorList>
            <consortium name="US DOE Joint Genome Institute (JGI-PGF)"/>
            <person name="Lucas S."/>
            <person name="Copeland A."/>
            <person name="Lapidus A."/>
            <person name="Glavina del Rio T."/>
            <person name="Dalin E."/>
            <person name="Tice H."/>
            <person name="Bruce D."/>
            <person name="Goodwin L."/>
            <person name="Pitluck S."/>
            <person name="Kyrpides N."/>
            <person name="Mavromatis K."/>
            <person name="Ivanova N."/>
            <person name="Mikhailova N."/>
            <person name="Chertkov O."/>
            <person name="Brettin T."/>
            <person name="Detter J.C."/>
            <person name="Han C."/>
            <person name="Larimer F."/>
            <person name="Land M."/>
            <person name="Hauser L."/>
            <person name="Markowitz V."/>
            <person name="Cheng J.-F."/>
            <person name="Hugenholtz P."/>
            <person name="Woyke T."/>
            <person name="Wu D."/>
            <person name="Jando M."/>
            <person name="Schneider S."/>
            <person name="Klenk H.-P."/>
            <person name="Eisen J.A."/>
        </authorList>
    </citation>
    <scope>NUCLEOTIDE SEQUENCE [LARGE SCALE GENOMIC DNA]</scope>
    <source>
        <strain evidence="5">ATCC 19993 / DSM 43833 / CBS 139.67 / JCM 10125 / KCTC 9307 / NBRC 14880 / R51</strain>
    </source>
</reference>
<dbReference type="Pfam" id="PF00685">
    <property type="entry name" value="Sulfotransfer_1"/>
    <property type="match status" value="1"/>
</dbReference>
<dbReference type="RefSeq" id="WP_013133368.1">
    <property type="nucleotide sequence ID" value="NC_014165.1"/>
</dbReference>
<feature type="domain" description="Sulfotransferase" evidence="3">
    <location>
        <begin position="28"/>
        <end position="236"/>
    </location>
</feature>
<dbReference type="InterPro" id="IPR027417">
    <property type="entry name" value="P-loop_NTPase"/>
</dbReference>
<dbReference type="InterPro" id="IPR037359">
    <property type="entry name" value="NST/OST"/>
</dbReference>
<dbReference type="PANTHER" id="PTHR10605">
    <property type="entry name" value="HEPARAN SULFATE SULFOTRANSFERASE"/>
    <property type="match status" value="1"/>
</dbReference>